<dbReference type="PANTHER" id="PTHR14226">
    <property type="entry name" value="NEUROPATHY TARGET ESTERASE/SWISS CHEESE D.MELANOGASTER"/>
    <property type="match status" value="1"/>
</dbReference>
<comment type="caution">
    <text evidence="4">Lacks conserved residue(s) required for the propagation of feature annotation.</text>
</comment>
<feature type="compositionally biased region" description="Polar residues" evidence="5">
    <location>
        <begin position="1"/>
        <end position="34"/>
    </location>
</feature>
<dbReference type="Pfam" id="PF01734">
    <property type="entry name" value="Patatin"/>
    <property type="match status" value="1"/>
</dbReference>
<feature type="short sequence motif" description="GXSXG" evidence="4">
    <location>
        <begin position="262"/>
        <end position="266"/>
    </location>
</feature>
<dbReference type="Proteomes" id="UP000439903">
    <property type="component" value="Unassembled WGS sequence"/>
</dbReference>
<evidence type="ECO:0000256" key="4">
    <source>
        <dbReference type="PROSITE-ProRule" id="PRU01161"/>
    </source>
</evidence>
<name>A0A8H4AJ15_GIGMA</name>
<dbReference type="Pfam" id="PF11815">
    <property type="entry name" value="DUF3336"/>
    <property type="match status" value="1"/>
</dbReference>
<keyword evidence="8" id="KW-1185">Reference proteome</keyword>
<evidence type="ECO:0000313" key="7">
    <source>
        <dbReference type="EMBL" id="KAF0501203.1"/>
    </source>
</evidence>
<dbReference type="InterPro" id="IPR016035">
    <property type="entry name" value="Acyl_Trfase/lysoPLipase"/>
</dbReference>
<evidence type="ECO:0000256" key="5">
    <source>
        <dbReference type="SAM" id="MobiDB-lite"/>
    </source>
</evidence>
<feature type="active site" description="Nucleophile" evidence="4">
    <location>
        <position position="264"/>
    </location>
</feature>
<dbReference type="AlphaFoldDB" id="A0A8H4AJ15"/>
<dbReference type="EMBL" id="WTPW01000542">
    <property type="protein sequence ID" value="KAF0501203.1"/>
    <property type="molecule type" value="Genomic_DNA"/>
</dbReference>
<dbReference type="Gene3D" id="3.40.1090.10">
    <property type="entry name" value="Cytosolic phospholipase A2 catalytic domain"/>
    <property type="match status" value="2"/>
</dbReference>
<feature type="domain" description="PNPLA" evidence="6">
    <location>
        <begin position="231"/>
        <end position="429"/>
    </location>
</feature>
<feature type="active site" description="Proton acceptor" evidence="4">
    <location>
        <position position="416"/>
    </location>
</feature>
<sequence>MAPQNNNYTSNLEDPTDYNVPSSDQNTEQPVNNRSSSSSLFSGIKSVAFDVSSYWAKKFYDAVLLPRDPRAYYKHLLDVASNYEQWSEAAKILDQLEGKDQWKNDAKSPDYDYDLLQQRLQQLKKARKSGDLSHMTFLLKTSLARNLADMGQPKLYAYTHIGTKKLIENYIAEVVKQMNIICDTESDDISTKDKLEFFINTRQSFGRTALLLSGGATFGKWKLQPININLFVICNCCEIGLAHIGVIKCLYECKLLPRIISGASSGSIFAAILCTKTDDEIPETLRKLSSTGFHLEVFERSSTPETWLIRINRFLKQGVLFDADILTECMRHNIPDMTFQEAYNRTRRILNITVSTSTVYEMPRLLNYLTAPDVLIWSAVAASCSVPGIYNSVQLMAKDKTGKVVPWNPSGHRWIDGSVENDLPMNRLSELFNVNHFIVCQVNPHVVPFLHKNLIPSTVSRLVGWFLFFAISELEHRLTQLSEFGVMPSLLYRTKAIMSQRYYGDITIVPNISYTDFFRILSNPTPEVVQKATLRGERATWPKISIIRNHCQIELTLDEIVYRLRRRQLGDSFPTRNSEELYGLDLETQRTESIESHSQQLDNHGKQRHKIQPLSTTNSTKNELQNSVTTPVLSTHHIE</sequence>
<accession>A0A8H4AJ15</accession>
<dbReference type="InterPro" id="IPR050301">
    <property type="entry name" value="NTE"/>
</dbReference>
<evidence type="ECO:0000256" key="3">
    <source>
        <dbReference type="ARBA" id="ARBA00023098"/>
    </source>
</evidence>
<comment type="caution">
    <text evidence="7">The sequence shown here is derived from an EMBL/GenBank/DDBJ whole genome shotgun (WGS) entry which is preliminary data.</text>
</comment>
<dbReference type="GO" id="GO:0016042">
    <property type="term" value="P:lipid catabolic process"/>
    <property type="evidence" value="ECO:0007669"/>
    <property type="project" value="UniProtKB-UniRule"/>
</dbReference>
<dbReference type="InterPro" id="IPR002641">
    <property type="entry name" value="PNPLA_dom"/>
</dbReference>
<protein>
    <submittedName>
        <fullName evidence="7">Patatin-domain-containing protein</fullName>
    </submittedName>
</protein>
<dbReference type="InterPro" id="IPR021771">
    <property type="entry name" value="Triacylglycerol_lipase_N"/>
</dbReference>
<evidence type="ECO:0000256" key="2">
    <source>
        <dbReference type="ARBA" id="ARBA00022963"/>
    </source>
</evidence>
<evidence type="ECO:0000256" key="1">
    <source>
        <dbReference type="ARBA" id="ARBA00022801"/>
    </source>
</evidence>
<proteinExistence type="predicted"/>
<feature type="region of interest" description="Disordered" evidence="5">
    <location>
        <begin position="592"/>
        <end position="639"/>
    </location>
</feature>
<dbReference type="OrthoDB" id="10049244at2759"/>
<dbReference type="PROSITE" id="PS51635">
    <property type="entry name" value="PNPLA"/>
    <property type="match status" value="1"/>
</dbReference>
<organism evidence="7 8">
    <name type="scientific">Gigaspora margarita</name>
    <dbReference type="NCBI Taxonomy" id="4874"/>
    <lineage>
        <taxon>Eukaryota</taxon>
        <taxon>Fungi</taxon>
        <taxon>Fungi incertae sedis</taxon>
        <taxon>Mucoromycota</taxon>
        <taxon>Glomeromycotina</taxon>
        <taxon>Glomeromycetes</taxon>
        <taxon>Diversisporales</taxon>
        <taxon>Gigasporaceae</taxon>
        <taxon>Gigaspora</taxon>
    </lineage>
</organism>
<keyword evidence="2 4" id="KW-0442">Lipid degradation</keyword>
<feature type="compositionally biased region" description="Polar residues" evidence="5">
    <location>
        <begin position="613"/>
        <end position="633"/>
    </location>
</feature>
<feature type="region of interest" description="Disordered" evidence="5">
    <location>
        <begin position="1"/>
        <end position="39"/>
    </location>
</feature>
<dbReference type="GO" id="GO:0004806">
    <property type="term" value="F:triacylglycerol lipase activity"/>
    <property type="evidence" value="ECO:0007669"/>
    <property type="project" value="InterPro"/>
</dbReference>
<keyword evidence="1 4" id="KW-0378">Hydrolase</keyword>
<dbReference type="SUPFAM" id="SSF52151">
    <property type="entry name" value="FabD/lysophospholipase-like"/>
    <property type="match status" value="1"/>
</dbReference>
<dbReference type="GO" id="GO:0006641">
    <property type="term" value="P:triglyceride metabolic process"/>
    <property type="evidence" value="ECO:0007669"/>
    <property type="project" value="UniProtKB-ARBA"/>
</dbReference>
<evidence type="ECO:0000259" key="6">
    <source>
        <dbReference type="PROSITE" id="PS51635"/>
    </source>
</evidence>
<gene>
    <name evidence="7" type="ORF">F8M41_020108</name>
</gene>
<reference evidence="7 8" key="1">
    <citation type="journal article" date="2019" name="Environ. Microbiol.">
        <title>At the nexus of three kingdoms: the genome of the mycorrhizal fungus Gigaspora margarita provides insights into plant, endobacterial and fungal interactions.</title>
        <authorList>
            <person name="Venice F."/>
            <person name="Ghignone S."/>
            <person name="Salvioli di Fossalunga A."/>
            <person name="Amselem J."/>
            <person name="Novero M."/>
            <person name="Xianan X."/>
            <person name="Sedzielewska Toro K."/>
            <person name="Morin E."/>
            <person name="Lipzen A."/>
            <person name="Grigoriev I.V."/>
            <person name="Henrissat B."/>
            <person name="Martin F.M."/>
            <person name="Bonfante P."/>
        </authorList>
    </citation>
    <scope>NUCLEOTIDE SEQUENCE [LARGE SCALE GENOMIC DNA]</scope>
    <source>
        <strain evidence="7 8">BEG34</strain>
    </source>
</reference>
<evidence type="ECO:0000313" key="8">
    <source>
        <dbReference type="Proteomes" id="UP000439903"/>
    </source>
</evidence>
<dbReference type="PANTHER" id="PTHR14226:SF10">
    <property type="entry name" value="TRIACYLGLYCEROL LIPASE 4-RELATED"/>
    <property type="match status" value="1"/>
</dbReference>
<keyword evidence="3 4" id="KW-0443">Lipid metabolism</keyword>